<evidence type="ECO:0000313" key="1">
    <source>
        <dbReference type="EMBL" id="ACA42292.1"/>
    </source>
</evidence>
<organism evidence="1 2">
    <name type="scientific">Lysinibacillus sphaericus (strain C3-41)</name>
    <dbReference type="NCBI Taxonomy" id="444177"/>
    <lineage>
        <taxon>Bacteria</taxon>
        <taxon>Bacillati</taxon>
        <taxon>Bacillota</taxon>
        <taxon>Bacilli</taxon>
        <taxon>Bacillales</taxon>
        <taxon>Bacillaceae</taxon>
        <taxon>Lysinibacillus</taxon>
    </lineage>
</organism>
<keyword evidence="1" id="KW-0614">Plasmid</keyword>
<dbReference type="KEGG" id="lsp:Bsph_p062"/>
<dbReference type="RefSeq" id="WP_012291699.1">
    <property type="nucleotide sequence ID" value="NC_010381.1"/>
</dbReference>
<dbReference type="HOGENOM" id="CLU_2585496_0_0_9"/>
<protein>
    <submittedName>
        <fullName evidence="1">Uncharacterized protein</fullName>
    </submittedName>
</protein>
<sequence>MYKKITLANIERNNRCQLTDEQFKDVRKEIEYAIDGLNKGIEEGRDYFLDSYMRGYDCELIGMKRICSSIGISIFVNKEE</sequence>
<geneLocation type="plasmid" evidence="1 2">
    <name>pBsph</name>
</geneLocation>
<accession>B1I0D3</accession>
<dbReference type="EMBL" id="CP000818">
    <property type="protein sequence ID" value="ACA42292.1"/>
    <property type="molecule type" value="Genomic_DNA"/>
</dbReference>
<proteinExistence type="predicted"/>
<dbReference type="EnsemblBacteria" id="ACA42292">
    <property type="protein sequence ID" value="ACA42292"/>
    <property type="gene ID" value="Bsph_p062"/>
</dbReference>
<evidence type="ECO:0000313" key="2">
    <source>
        <dbReference type="Proteomes" id="UP000002164"/>
    </source>
</evidence>
<dbReference type="AlphaFoldDB" id="B1I0D3"/>
<name>B1I0D3_LYSSC</name>
<dbReference type="Proteomes" id="UP000002164">
    <property type="component" value="Plasmid pBsph"/>
</dbReference>
<gene>
    <name evidence="1" type="ordered locus">Bsph_p062</name>
</gene>
<reference evidence="1 2" key="1">
    <citation type="journal article" date="2008" name="J. Bacteriol.">
        <title>Complete genome sequence of the mosquitocidal bacterium Bacillus sphaericus C3-41 and comparison with those of closely related Bacillus species.</title>
        <authorList>
            <person name="Hu X."/>
            <person name="Fan W."/>
            <person name="Han B."/>
            <person name="Liu H."/>
            <person name="Zheng D."/>
            <person name="Li Q."/>
            <person name="Dong W."/>
            <person name="Yan J."/>
            <person name="Gao M."/>
            <person name="Berry C."/>
            <person name="Yuan Z."/>
        </authorList>
    </citation>
    <scope>NUCLEOTIDE SEQUENCE [LARGE SCALE GENOMIC DNA]</scope>
    <source>
        <strain evidence="1 2">C3-41</strain>
        <plasmid evidence="1 2">pBsph</plasmid>
    </source>
</reference>